<dbReference type="SUPFAM" id="SSF103473">
    <property type="entry name" value="MFS general substrate transporter"/>
    <property type="match status" value="1"/>
</dbReference>
<keyword evidence="7" id="KW-1185">Reference proteome</keyword>
<feature type="transmembrane region" description="Helical" evidence="4">
    <location>
        <begin position="463"/>
        <end position="482"/>
    </location>
</feature>
<dbReference type="InterPro" id="IPR036259">
    <property type="entry name" value="MFS_trans_sf"/>
</dbReference>
<evidence type="ECO:0000313" key="6">
    <source>
        <dbReference type="EMBL" id="SDJ01885.1"/>
    </source>
</evidence>
<dbReference type="Pfam" id="PF07690">
    <property type="entry name" value="MFS_1"/>
    <property type="match status" value="1"/>
</dbReference>
<dbReference type="AlphaFoldDB" id="A0A1G8QBQ1"/>
<dbReference type="EMBL" id="FNCO01000020">
    <property type="protein sequence ID" value="SDJ01885.1"/>
    <property type="molecule type" value="Genomic_DNA"/>
</dbReference>
<dbReference type="OrthoDB" id="9793415at2"/>
<dbReference type="CDD" id="cd17353">
    <property type="entry name" value="MFS_OFA_like"/>
    <property type="match status" value="1"/>
</dbReference>
<feature type="transmembrane region" description="Helical" evidence="4">
    <location>
        <begin position="186"/>
        <end position="209"/>
    </location>
</feature>
<dbReference type="InterPro" id="IPR011701">
    <property type="entry name" value="MFS"/>
</dbReference>
<sequence length="553" mass="58942">MTTSTALGGSIAQPAFLSKERIIAKRGFNRWLVPPAALAIHLCIGMAYGFSVFWLPLSKAIGIKTAVACAPDMGFFEQVFSSSCDWPISMLGWIYTLFFIFLGCSAAIWGGWLEHAGPRKAGVVSALCWCGGLLISALGVYTHQIWLMWIGSGVIGGIGLGLGYISPVSTLIKWFPDKRGMATGMAIMGFGGGAMVGAPLATALMSHFATPDSVGVWQSFVAMAAIYFVFMIGGALAYRVPPTGWKPEGWTAPAKKTNSAMITNRHVHVSVAWKTPQFRLVWLVLCLNVSAGIGILGMASPLLQEVFGGKLLGTDQAFGQLDASQLAAIAAIAAGFTGLLSLFNIGGRFFWASFSDYIGRKATYFVFFALGFLLYASVPTLSHLGSVALFVAAFCIVLSMYGGGFATVPAYLADLFGTQMVGAIHGRLLTAWAAAGVLGPVLVNYLREYQLSHGVARADAYDITLYILAGLLVLGFICNMLVRPVADKYFMTDAQLKAEQAIGHDAGADHTTSLEWKADAGTKPLAILAWLAVGIPLAWGVWITLQKTAVLFH</sequence>
<dbReference type="PROSITE" id="PS50850">
    <property type="entry name" value="MFS"/>
    <property type="match status" value="1"/>
</dbReference>
<keyword evidence="2 4" id="KW-1133">Transmembrane helix</keyword>
<evidence type="ECO:0000256" key="1">
    <source>
        <dbReference type="ARBA" id="ARBA00022692"/>
    </source>
</evidence>
<evidence type="ECO:0000259" key="5">
    <source>
        <dbReference type="PROSITE" id="PS50850"/>
    </source>
</evidence>
<evidence type="ECO:0000256" key="4">
    <source>
        <dbReference type="SAM" id="Phobius"/>
    </source>
</evidence>
<feature type="transmembrane region" description="Helical" evidence="4">
    <location>
        <begin position="146"/>
        <end position="165"/>
    </location>
</feature>
<evidence type="ECO:0000313" key="7">
    <source>
        <dbReference type="Proteomes" id="UP000182894"/>
    </source>
</evidence>
<feature type="transmembrane region" description="Helical" evidence="4">
    <location>
        <begin position="121"/>
        <end position="140"/>
    </location>
</feature>
<dbReference type="STRING" id="89065.SAMN05216605_12075"/>
<feature type="transmembrane region" description="Helical" evidence="4">
    <location>
        <begin position="280"/>
        <end position="303"/>
    </location>
</feature>
<feature type="transmembrane region" description="Helical" evidence="4">
    <location>
        <begin position="323"/>
        <end position="343"/>
    </location>
</feature>
<feature type="transmembrane region" description="Helical" evidence="4">
    <location>
        <begin position="31"/>
        <end position="55"/>
    </location>
</feature>
<dbReference type="Proteomes" id="UP000182894">
    <property type="component" value="Unassembled WGS sequence"/>
</dbReference>
<keyword evidence="3 4" id="KW-0472">Membrane</keyword>
<feature type="transmembrane region" description="Helical" evidence="4">
    <location>
        <begin position="215"/>
        <end position="238"/>
    </location>
</feature>
<evidence type="ECO:0000256" key="3">
    <source>
        <dbReference type="ARBA" id="ARBA00023136"/>
    </source>
</evidence>
<accession>A0A1G8QBQ1</accession>
<feature type="domain" description="Major facilitator superfamily (MFS) profile" evidence="5">
    <location>
        <begin position="37"/>
        <end position="487"/>
    </location>
</feature>
<feature type="transmembrane region" description="Helical" evidence="4">
    <location>
        <begin position="525"/>
        <end position="545"/>
    </location>
</feature>
<feature type="transmembrane region" description="Helical" evidence="4">
    <location>
        <begin position="364"/>
        <end position="381"/>
    </location>
</feature>
<name>A0A1G8QBQ1_9PSED</name>
<feature type="transmembrane region" description="Helical" evidence="4">
    <location>
        <begin position="424"/>
        <end position="443"/>
    </location>
</feature>
<dbReference type="InterPro" id="IPR050327">
    <property type="entry name" value="Proton-linked_MCT"/>
</dbReference>
<proteinExistence type="predicted"/>
<dbReference type="GO" id="GO:0022857">
    <property type="term" value="F:transmembrane transporter activity"/>
    <property type="evidence" value="ECO:0007669"/>
    <property type="project" value="InterPro"/>
</dbReference>
<feature type="transmembrane region" description="Helical" evidence="4">
    <location>
        <begin position="387"/>
        <end position="412"/>
    </location>
</feature>
<dbReference type="RefSeq" id="WP_074758031.1">
    <property type="nucleotide sequence ID" value="NZ_FNCO01000020.1"/>
</dbReference>
<gene>
    <name evidence="6" type="ORF">SAMN05216605_12075</name>
</gene>
<organism evidence="6 7">
    <name type="scientific">Pseudomonas abietaniphila</name>
    <dbReference type="NCBI Taxonomy" id="89065"/>
    <lineage>
        <taxon>Bacteria</taxon>
        <taxon>Pseudomonadati</taxon>
        <taxon>Pseudomonadota</taxon>
        <taxon>Gammaproteobacteria</taxon>
        <taxon>Pseudomonadales</taxon>
        <taxon>Pseudomonadaceae</taxon>
        <taxon>Pseudomonas</taxon>
    </lineage>
</organism>
<keyword evidence="1 4" id="KW-0812">Transmembrane</keyword>
<evidence type="ECO:0000256" key="2">
    <source>
        <dbReference type="ARBA" id="ARBA00022989"/>
    </source>
</evidence>
<dbReference type="Gene3D" id="1.20.1250.20">
    <property type="entry name" value="MFS general substrate transporter like domains"/>
    <property type="match status" value="2"/>
</dbReference>
<dbReference type="InterPro" id="IPR020846">
    <property type="entry name" value="MFS_dom"/>
</dbReference>
<dbReference type="PANTHER" id="PTHR11360:SF317">
    <property type="entry name" value="MAJOR FACILITATOR SUPERFAMILY (MFS) PROFILE DOMAIN-CONTAINING PROTEIN-RELATED"/>
    <property type="match status" value="1"/>
</dbReference>
<reference evidence="7" key="1">
    <citation type="submission" date="2016-10" db="EMBL/GenBank/DDBJ databases">
        <authorList>
            <person name="Varghese N."/>
            <person name="Submissions S."/>
        </authorList>
    </citation>
    <scope>NUCLEOTIDE SEQUENCE [LARGE SCALE GENOMIC DNA]</scope>
    <source>
        <strain evidence="7">ATCC 700689</strain>
    </source>
</reference>
<dbReference type="PANTHER" id="PTHR11360">
    <property type="entry name" value="MONOCARBOXYLATE TRANSPORTER"/>
    <property type="match status" value="1"/>
</dbReference>
<feature type="transmembrane region" description="Helical" evidence="4">
    <location>
        <begin position="90"/>
        <end position="109"/>
    </location>
</feature>
<protein>
    <submittedName>
        <fullName evidence="6">Nitrate/nitrite transporter NarK</fullName>
    </submittedName>
</protein>